<keyword evidence="4 8" id="KW-0479">Metal-binding</keyword>
<evidence type="ECO:0000256" key="8">
    <source>
        <dbReference type="PIRSR" id="PIRSR602403-1"/>
    </source>
</evidence>
<organism evidence="10 11">
    <name type="scientific">Talaromyces proteolyticus</name>
    <dbReference type="NCBI Taxonomy" id="1131652"/>
    <lineage>
        <taxon>Eukaryota</taxon>
        <taxon>Fungi</taxon>
        <taxon>Dikarya</taxon>
        <taxon>Ascomycota</taxon>
        <taxon>Pezizomycotina</taxon>
        <taxon>Eurotiomycetes</taxon>
        <taxon>Eurotiomycetidae</taxon>
        <taxon>Eurotiales</taxon>
        <taxon>Trichocomaceae</taxon>
        <taxon>Talaromyces</taxon>
        <taxon>Talaromyces sect. Bacilispori</taxon>
    </lineage>
</organism>
<keyword evidence="9" id="KW-0812">Transmembrane</keyword>
<sequence>MELKPTLSLYTVSPPIWLLAGILLFFAWRWSIRHHKVSSNGEPPLVPYLIPWLGHGFSLINDINGFVEWVRSSFPSSGAVTVQVAGRHLYLIFDAKLASQIYRRSDNFLFDPFNLMVFRTTGGTKNDLEIAQNGARLVKTDPNVVVDGTHFMHGFHIMTKNHLSGEFLEELTRRFIETLCKEIDRNFPISKNGKPEWRTMDLCHLIKSLWTHASIEALMGTNIYTFWPEIDDWIWEFDSTFPMIIAQYPSLLFPKPYKVREEGIRKLIDWERMAREAEEEGKIKSDDPNRLWDPYWGHAYSREASKFYAKFGVSERGRAGNKMGIIWGIAANAIPVAMQVINQTVLNPTTLEELHSEISRCQTGPLSLDMGKVTTQPKLKSMFLEALRWATASPSPRVVREDCEIGGYRFKSNSMVMIPARILQLEPATWEIPGNEQSKPDLFWPERFLDGDQEHEAHRVDENIEAEANHIAGAPSSPEELKPRRVQVEPISGPKSKDIQRRILSLRPFGGGTTICSGRHFATNEILGGLATLLLRLEIEVIDEELIKHGVPQPDLRKQGGLFPDRPLMVRVRRRMS</sequence>
<dbReference type="GO" id="GO:0020037">
    <property type="term" value="F:heme binding"/>
    <property type="evidence" value="ECO:0007669"/>
    <property type="project" value="InterPro"/>
</dbReference>
<dbReference type="GeneID" id="70252510"/>
<dbReference type="PRINTS" id="PR00465">
    <property type="entry name" value="EP450IV"/>
</dbReference>
<dbReference type="Pfam" id="PF00067">
    <property type="entry name" value="p450"/>
    <property type="match status" value="1"/>
</dbReference>
<evidence type="ECO:0000256" key="9">
    <source>
        <dbReference type="SAM" id="Phobius"/>
    </source>
</evidence>
<evidence type="ECO:0000256" key="6">
    <source>
        <dbReference type="ARBA" id="ARBA00023004"/>
    </source>
</evidence>
<evidence type="ECO:0000256" key="7">
    <source>
        <dbReference type="ARBA" id="ARBA00023033"/>
    </source>
</evidence>
<dbReference type="AlphaFoldDB" id="A0AAD4PTU2"/>
<dbReference type="Gene3D" id="1.10.630.10">
    <property type="entry name" value="Cytochrome P450"/>
    <property type="match status" value="1"/>
</dbReference>
<dbReference type="PANTHER" id="PTHR24304">
    <property type="entry name" value="CYTOCHROME P450 FAMILY 7"/>
    <property type="match status" value="1"/>
</dbReference>
<keyword evidence="11" id="KW-1185">Reference proteome</keyword>
<dbReference type="GO" id="GO:0016705">
    <property type="term" value="F:oxidoreductase activity, acting on paired donors, with incorporation or reduction of molecular oxygen"/>
    <property type="evidence" value="ECO:0007669"/>
    <property type="project" value="InterPro"/>
</dbReference>
<dbReference type="GO" id="GO:0005506">
    <property type="term" value="F:iron ion binding"/>
    <property type="evidence" value="ECO:0007669"/>
    <property type="project" value="InterPro"/>
</dbReference>
<dbReference type="EMBL" id="JAJTJA010000009">
    <property type="protein sequence ID" value="KAH8693908.1"/>
    <property type="molecule type" value="Genomic_DNA"/>
</dbReference>
<comment type="similarity">
    <text evidence="2">Belongs to the cytochrome P450 family.</text>
</comment>
<dbReference type="CDD" id="cd11040">
    <property type="entry name" value="CYP7_CYP8-like"/>
    <property type="match status" value="1"/>
</dbReference>
<dbReference type="PANTHER" id="PTHR24304:SF2">
    <property type="entry name" value="24-HYDROXYCHOLESTEROL 7-ALPHA-HYDROXYLASE"/>
    <property type="match status" value="1"/>
</dbReference>
<keyword evidence="9" id="KW-0472">Membrane</keyword>
<feature type="binding site" description="axial binding residue" evidence="8">
    <location>
        <position position="516"/>
    </location>
    <ligand>
        <name>heme</name>
        <dbReference type="ChEBI" id="CHEBI:30413"/>
    </ligand>
    <ligandPart>
        <name>Fe</name>
        <dbReference type="ChEBI" id="CHEBI:18248"/>
    </ligandPart>
</feature>
<dbReference type="RefSeq" id="XP_046069578.1">
    <property type="nucleotide sequence ID" value="XM_046222223.1"/>
</dbReference>
<feature type="transmembrane region" description="Helical" evidence="9">
    <location>
        <begin position="7"/>
        <end position="30"/>
    </location>
</feature>
<proteinExistence type="inferred from homology"/>
<keyword evidence="9" id="KW-1133">Transmembrane helix</keyword>
<dbReference type="InterPro" id="IPR050529">
    <property type="entry name" value="CYP450_sterol_14alpha_dmase"/>
</dbReference>
<evidence type="ECO:0000256" key="1">
    <source>
        <dbReference type="ARBA" id="ARBA00001971"/>
    </source>
</evidence>
<keyword evidence="7" id="KW-0503">Monooxygenase</keyword>
<protein>
    <submittedName>
        <fullName evidence="10">Cytochrome P450</fullName>
    </submittedName>
</protein>
<comment type="caution">
    <text evidence="10">The sequence shown here is derived from an EMBL/GenBank/DDBJ whole genome shotgun (WGS) entry which is preliminary data.</text>
</comment>
<keyword evidence="3 8" id="KW-0349">Heme</keyword>
<dbReference type="InterPro" id="IPR036396">
    <property type="entry name" value="Cyt_P450_sf"/>
</dbReference>
<evidence type="ECO:0000256" key="2">
    <source>
        <dbReference type="ARBA" id="ARBA00010617"/>
    </source>
</evidence>
<name>A0AAD4PTU2_9EURO</name>
<reference evidence="10" key="1">
    <citation type="submission" date="2021-12" db="EMBL/GenBank/DDBJ databases">
        <title>Convergent genome expansion in fungi linked to evolution of root-endophyte symbiosis.</title>
        <authorList>
            <consortium name="DOE Joint Genome Institute"/>
            <person name="Ke Y.-H."/>
            <person name="Bonito G."/>
            <person name="Liao H.-L."/>
            <person name="Looney B."/>
            <person name="Rojas-Flechas A."/>
            <person name="Nash J."/>
            <person name="Hameed K."/>
            <person name="Schadt C."/>
            <person name="Martin F."/>
            <person name="Crous P.W."/>
            <person name="Miettinen O."/>
            <person name="Magnuson J.K."/>
            <person name="Labbe J."/>
            <person name="Jacobson D."/>
            <person name="Doktycz M.J."/>
            <person name="Veneault-Fourrey C."/>
            <person name="Kuo A."/>
            <person name="Mondo S."/>
            <person name="Calhoun S."/>
            <person name="Riley R."/>
            <person name="Ohm R."/>
            <person name="LaButti K."/>
            <person name="Andreopoulos B."/>
            <person name="Pangilinan J."/>
            <person name="Nolan M."/>
            <person name="Tritt A."/>
            <person name="Clum A."/>
            <person name="Lipzen A."/>
            <person name="Daum C."/>
            <person name="Barry K."/>
            <person name="Grigoriev I.V."/>
            <person name="Vilgalys R."/>
        </authorList>
    </citation>
    <scope>NUCLEOTIDE SEQUENCE</scope>
    <source>
        <strain evidence="10">PMI_201</strain>
    </source>
</reference>
<comment type="cofactor">
    <cofactor evidence="1 8">
        <name>heme</name>
        <dbReference type="ChEBI" id="CHEBI:30413"/>
    </cofactor>
</comment>
<accession>A0AAD4PTU2</accession>
<keyword evidence="6 8" id="KW-0408">Iron</keyword>
<dbReference type="InterPro" id="IPR002403">
    <property type="entry name" value="Cyt_P450_E_grp-IV"/>
</dbReference>
<evidence type="ECO:0000313" key="10">
    <source>
        <dbReference type="EMBL" id="KAH8693908.1"/>
    </source>
</evidence>
<keyword evidence="5" id="KW-0560">Oxidoreductase</keyword>
<evidence type="ECO:0000313" key="11">
    <source>
        <dbReference type="Proteomes" id="UP001201262"/>
    </source>
</evidence>
<dbReference type="SUPFAM" id="SSF48264">
    <property type="entry name" value="Cytochrome P450"/>
    <property type="match status" value="1"/>
</dbReference>
<dbReference type="Proteomes" id="UP001201262">
    <property type="component" value="Unassembled WGS sequence"/>
</dbReference>
<evidence type="ECO:0000256" key="3">
    <source>
        <dbReference type="ARBA" id="ARBA00022617"/>
    </source>
</evidence>
<gene>
    <name evidence="10" type="ORF">BGW36DRAFT_463537</name>
</gene>
<dbReference type="GO" id="GO:0008395">
    <property type="term" value="F:steroid hydroxylase activity"/>
    <property type="evidence" value="ECO:0007669"/>
    <property type="project" value="TreeGrafter"/>
</dbReference>
<evidence type="ECO:0000256" key="5">
    <source>
        <dbReference type="ARBA" id="ARBA00023002"/>
    </source>
</evidence>
<dbReference type="InterPro" id="IPR001128">
    <property type="entry name" value="Cyt_P450"/>
</dbReference>
<evidence type="ECO:0000256" key="4">
    <source>
        <dbReference type="ARBA" id="ARBA00022723"/>
    </source>
</evidence>